<gene>
    <name evidence="6" type="ordered locus">Snas_6296</name>
</gene>
<accession>D3Q431</accession>
<comment type="similarity">
    <text evidence="1">Belongs to the HipA Ser/Thr kinase family.</text>
</comment>
<protein>
    <submittedName>
        <fullName evidence="6">HipA N-terminal domain protein</fullName>
    </submittedName>
</protein>
<dbReference type="HOGENOM" id="CLU_030167_4_0_11"/>
<dbReference type="Pfam" id="PF07804">
    <property type="entry name" value="HipA_C"/>
    <property type="match status" value="1"/>
</dbReference>
<dbReference type="NCBIfam" id="TIGR03071">
    <property type="entry name" value="couple_hipA"/>
    <property type="match status" value="1"/>
</dbReference>
<dbReference type="Gene3D" id="1.10.1070.20">
    <property type="match status" value="1"/>
</dbReference>
<dbReference type="InterPro" id="IPR017508">
    <property type="entry name" value="HipA_N1"/>
</dbReference>
<evidence type="ECO:0000313" key="7">
    <source>
        <dbReference type="Proteomes" id="UP000000844"/>
    </source>
</evidence>
<evidence type="ECO:0000313" key="6">
    <source>
        <dbReference type="EMBL" id="ADD45916.1"/>
    </source>
</evidence>
<dbReference type="InterPro" id="IPR052028">
    <property type="entry name" value="HipA_Ser/Thr_kinase"/>
</dbReference>
<feature type="domain" description="HipA N-terminal subdomain 1" evidence="5">
    <location>
        <begin position="15"/>
        <end position="113"/>
    </location>
</feature>
<evidence type="ECO:0000256" key="2">
    <source>
        <dbReference type="ARBA" id="ARBA00022679"/>
    </source>
</evidence>
<dbReference type="eggNOG" id="COG3550">
    <property type="taxonomic scope" value="Bacteria"/>
</dbReference>
<dbReference type="PANTHER" id="PTHR37419:SF1">
    <property type="entry name" value="SERINE_THREONINE-PROTEIN KINASE TOXIN HIPA"/>
    <property type="match status" value="1"/>
</dbReference>
<dbReference type="AlphaFoldDB" id="D3Q431"/>
<proteinExistence type="inferred from homology"/>
<dbReference type="STRING" id="446470.Snas_6296"/>
<dbReference type="Pfam" id="PF13657">
    <property type="entry name" value="Couple_hipA"/>
    <property type="match status" value="1"/>
</dbReference>
<keyword evidence="3" id="KW-0418">Kinase</keyword>
<dbReference type="RefSeq" id="WP_013021487.1">
    <property type="nucleotide sequence ID" value="NC_013947.1"/>
</dbReference>
<feature type="domain" description="HipA-like C-terminal" evidence="4">
    <location>
        <begin position="154"/>
        <end position="373"/>
    </location>
</feature>
<evidence type="ECO:0000259" key="4">
    <source>
        <dbReference type="Pfam" id="PF07804"/>
    </source>
</evidence>
<dbReference type="PANTHER" id="PTHR37419">
    <property type="entry name" value="SERINE/THREONINE-PROTEIN KINASE TOXIN HIPA"/>
    <property type="match status" value="1"/>
</dbReference>
<name>D3Q431_STANL</name>
<keyword evidence="2" id="KW-0808">Transferase</keyword>
<organism evidence="6 7">
    <name type="scientific">Stackebrandtia nassauensis (strain DSM 44728 / CIP 108903 / NRRL B-16338 / NBRC 102104 / LLR-40K-21)</name>
    <dbReference type="NCBI Taxonomy" id="446470"/>
    <lineage>
        <taxon>Bacteria</taxon>
        <taxon>Bacillati</taxon>
        <taxon>Actinomycetota</taxon>
        <taxon>Actinomycetes</taxon>
        <taxon>Glycomycetales</taxon>
        <taxon>Glycomycetaceae</taxon>
        <taxon>Stackebrandtia</taxon>
    </lineage>
</organism>
<evidence type="ECO:0000259" key="5">
    <source>
        <dbReference type="Pfam" id="PF13657"/>
    </source>
</evidence>
<dbReference type="InterPro" id="IPR012893">
    <property type="entry name" value="HipA-like_C"/>
</dbReference>
<dbReference type="GO" id="GO:0004674">
    <property type="term" value="F:protein serine/threonine kinase activity"/>
    <property type="evidence" value="ECO:0007669"/>
    <property type="project" value="TreeGrafter"/>
</dbReference>
<sequence length="408" mass="44548">MTHTDIHDLPTVTQADVYKDNRLAGYLERTTDGIQFGYLREYLESGGPPVATTLPLRDEPLVTLAGAVPPFFAGLLPEGRRLNALRHAVKTSSDDELSLLLAIGADAIGDVSVIPKGHNPQPVPTFLEIDDPHQADFTEVLAASLGTSPDRVGIPGVQDKVSARMISMPVRGSTGPGILKLNPPEFPSVVENEAFFLEAARRSGIDVAPSALIHDGQGVPGLLVQRFDRVVTDTGEFRSLPAEDACQVLGRYPAAKYSLTSEEIAAGLISVTRAEAVAAMSLLRQFVFAYLTANGDAHAKNFSILGSVSGEWKISPAYDLPTSYLYGDYTLALSIGGRRREDVTRATFADFGQHLKLKPRATHRVLDELIERTDLWINDLDTLPFATQQVRKLKRAIQYRRKQLTARH</sequence>
<keyword evidence="7" id="KW-1185">Reference proteome</keyword>
<reference evidence="6 7" key="1">
    <citation type="journal article" date="2009" name="Stand. Genomic Sci.">
        <title>Complete genome sequence of Stackebrandtia nassauensis type strain (LLR-40K-21).</title>
        <authorList>
            <person name="Munk C."/>
            <person name="Lapidus A."/>
            <person name="Copeland A."/>
            <person name="Jando M."/>
            <person name="Mayilraj S."/>
            <person name="Glavina Del Rio T."/>
            <person name="Nolan M."/>
            <person name="Chen F."/>
            <person name="Lucas S."/>
            <person name="Tice H."/>
            <person name="Cheng J.F."/>
            <person name="Han C."/>
            <person name="Detter J.C."/>
            <person name="Bruce D."/>
            <person name="Goodwin L."/>
            <person name="Chain P."/>
            <person name="Pitluck S."/>
            <person name="Goker M."/>
            <person name="Ovchinikova G."/>
            <person name="Pati A."/>
            <person name="Ivanova N."/>
            <person name="Mavromatis K."/>
            <person name="Chen A."/>
            <person name="Palaniappan K."/>
            <person name="Land M."/>
            <person name="Hauser L."/>
            <person name="Chang Y.J."/>
            <person name="Jeffries C.D."/>
            <person name="Bristow J."/>
            <person name="Eisen J.A."/>
            <person name="Markowitz V."/>
            <person name="Hugenholtz P."/>
            <person name="Kyrpides N.C."/>
            <person name="Klenk H.P."/>
        </authorList>
    </citation>
    <scope>NUCLEOTIDE SEQUENCE [LARGE SCALE GENOMIC DNA]</scope>
    <source>
        <strain evidence="7">DSM 44728 / CIP 108903 / NRRL B-16338 / NBRC 102104 / LLR-40K-21</strain>
    </source>
</reference>
<evidence type="ECO:0000256" key="3">
    <source>
        <dbReference type="ARBA" id="ARBA00022777"/>
    </source>
</evidence>
<dbReference type="GO" id="GO:0005829">
    <property type="term" value="C:cytosol"/>
    <property type="evidence" value="ECO:0007669"/>
    <property type="project" value="TreeGrafter"/>
</dbReference>
<evidence type="ECO:0000256" key="1">
    <source>
        <dbReference type="ARBA" id="ARBA00010164"/>
    </source>
</evidence>
<dbReference type="EMBL" id="CP001778">
    <property type="protein sequence ID" value="ADD45916.1"/>
    <property type="molecule type" value="Genomic_DNA"/>
</dbReference>
<dbReference type="Proteomes" id="UP000000844">
    <property type="component" value="Chromosome"/>
</dbReference>
<dbReference type="KEGG" id="sna:Snas_6296"/>